<keyword evidence="1" id="KW-0732">Signal</keyword>
<dbReference type="GeneID" id="54363034"/>
<dbReference type="RefSeq" id="XP_033458887.1">
    <property type="nucleotide sequence ID" value="XM_033605234.1"/>
</dbReference>
<evidence type="ECO:0000313" key="3">
    <source>
        <dbReference type="RefSeq" id="XP_033458887.1"/>
    </source>
</evidence>
<reference evidence="3" key="2">
    <citation type="submission" date="2020-04" db="EMBL/GenBank/DDBJ databases">
        <authorList>
            <consortium name="NCBI Genome Project"/>
        </authorList>
    </citation>
    <scope>NUCLEOTIDE SEQUENCE</scope>
    <source>
        <strain evidence="3">CBS 342.82</strain>
    </source>
</reference>
<feature type="chain" id="PRO_5026703984" evidence="1">
    <location>
        <begin position="24"/>
        <end position="65"/>
    </location>
</feature>
<keyword evidence="2" id="KW-1185">Reference proteome</keyword>
<evidence type="ECO:0000313" key="2">
    <source>
        <dbReference type="Proteomes" id="UP000504637"/>
    </source>
</evidence>
<dbReference type="Proteomes" id="UP000504637">
    <property type="component" value="Unplaced"/>
</dbReference>
<organism evidence="3">
    <name type="scientific">Dissoconium aciculare CBS 342.82</name>
    <dbReference type="NCBI Taxonomy" id="1314786"/>
    <lineage>
        <taxon>Eukaryota</taxon>
        <taxon>Fungi</taxon>
        <taxon>Dikarya</taxon>
        <taxon>Ascomycota</taxon>
        <taxon>Pezizomycotina</taxon>
        <taxon>Dothideomycetes</taxon>
        <taxon>Dothideomycetidae</taxon>
        <taxon>Mycosphaerellales</taxon>
        <taxon>Dissoconiaceae</taxon>
        <taxon>Dissoconium</taxon>
    </lineage>
</organism>
<dbReference type="AlphaFoldDB" id="A0A6J3M1F2"/>
<feature type="signal peptide" evidence="1">
    <location>
        <begin position="1"/>
        <end position="23"/>
    </location>
</feature>
<gene>
    <name evidence="3" type="ORF">K489DRAFT_381854</name>
</gene>
<reference evidence="3" key="3">
    <citation type="submission" date="2025-08" db="UniProtKB">
        <authorList>
            <consortium name="RefSeq"/>
        </authorList>
    </citation>
    <scope>IDENTIFICATION</scope>
    <source>
        <strain evidence="3">CBS 342.82</strain>
    </source>
</reference>
<sequence length="65" mass="6904">MKFTRDLVLQGGILLILVEAVTSISISCGPDSFFRALQWNCDVCGDNFLLGSSPIVCAPANATLT</sequence>
<name>A0A6J3M1F2_9PEZI</name>
<accession>A0A6J3M1F2</accession>
<proteinExistence type="predicted"/>
<reference evidence="3" key="1">
    <citation type="submission" date="2020-01" db="EMBL/GenBank/DDBJ databases">
        <authorList>
            <consortium name="DOE Joint Genome Institute"/>
            <person name="Haridas S."/>
            <person name="Albert R."/>
            <person name="Binder M."/>
            <person name="Bloem J."/>
            <person name="Labutti K."/>
            <person name="Salamov A."/>
            <person name="Andreopoulos B."/>
            <person name="Baker S.E."/>
            <person name="Barry K."/>
            <person name="Bills G."/>
            <person name="Bluhm B.H."/>
            <person name="Cannon C."/>
            <person name="Castanera R."/>
            <person name="Culley D.E."/>
            <person name="Daum C."/>
            <person name="Ezra D."/>
            <person name="Gonzalez J.B."/>
            <person name="Henrissat B."/>
            <person name="Kuo A."/>
            <person name="Liang C."/>
            <person name="Lipzen A."/>
            <person name="Lutzoni F."/>
            <person name="Magnuson J."/>
            <person name="Mondo S."/>
            <person name="Nolan M."/>
            <person name="Ohm R."/>
            <person name="Pangilinan J."/>
            <person name="Park H.-J."/>
            <person name="Ramirez L."/>
            <person name="Alfaro M."/>
            <person name="Sun H."/>
            <person name="Tritt A."/>
            <person name="Yoshinaga Y."/>
            <person name="Zwiers L.-H."/>
            <person name="Turgeon B.G."/>
            <person name="Goodwin S.B."/>
            <person name="Spatafora J.W."/>
            <person name="Crous P.W."/>
            <person name="Grigoriev I.V."/>
        </authorList>
    </citation>
    <scope>NUCLEOTIDE SEQUENCE</scope>
    <source>
        <strain evidence="3">CBS 342.82</strain>
    </source>
</reference>
<evidence type="ECO:0000256" key="1">
    <source>
        <dbReference type="SAM" id="SignalP"/>
    </source>
</evidence>
<protein>
    <submittedName>
        <fullName evidence="3">Uncharacterized protein</fullName>
    </submittedName>
</protein>